<proteinExistence type="predicted"/>
<reference evidence="2 3" key="1">
    <citation type="submission" date="2015-12" db="EMBL/GenBank/DDBJ databases">
        <authorList>
            <person name="Shamseldin A."/>
            <person name="Moawad H."/>
            <person name="Abd El-Rahim W.M."/>
            <person name="Sadowsky M.J."/>
        </authorList>
    </citation>
    <scope>NUCLEOTIDE SEQUENCE [LARGE SCALE GENOMIC DNA]</scope>
    <source>
        <strain evidence="2 3">Ar51</strain>
    </source>
</reference>
<sequence length="211" mass="22307">MTDGPATGLTTAAAQWNGVERLFGRPGEPSRCWCRFFALTGPEYSALDPAARKAQLKEKFDGGSPAPGVLAFVDGQPVGWCAVEPRTCYPRVLRSRVLRQAEESGPPDSETAPPDAADSVWSVTCFVVAAGHRRRGVAAALLRAAVEHARLNGADVVEGYPVDREQRPKAGPADLYHGTLNLFLRAGFTVASSAVPGRAVVRVSLTGPKGA</sequence>
<dbReference type="STRING" id="121292.AU252_19635"/>
<dbReference type="SUPFAM" id="SSF55729">
    <property type="entry name" value="Acyl-CoA N-acyltransferases (Nat)"/>
    <property type="match status" value="1"/>
</dbReference>
<dbReference type="RefSeq" id="WP_058932147.1">
    <property type="nucleotide sequence ID" value="NZ_CP013747.1"/>
</dbReference>
<dbReference type="KEGG" id="psul:AU252_19635"/>
<dbReference type="PROSITE" id="PS51186">
    <property type="entry name" value="GNAT"/>
    <property type="match status" value="1"/>
</dbReference>
<keyword evidence="2" id="KW-0808">Transferase</keyword>
<evidence type="ECO:0000313" key="3">
    <source>
        <dbReference type="Proteomes" id="UP000065151"/>
    </source>
</evidence>
<dbReference type="InterPro" id="IPR000182">
    <property type="entry name" value="GNAT_dom"/>
</dbReference>
<dbReference type="GO" id="GO:0016747">
    <property type="term" value="F:acyltransferase activity, transferring groups other than amino-acyl groups"/>
    <property type="evidence" value="ECO:0007669"/>
    <property type="project" value="InterPro"/>
</dbReference>
<dbReference type="Gene3D" id="3.40.630.30">
    <property type="match status" value="1"/>
</dbReference>
<dbReference type="Proteomes" id="UP000065151">
    <property type="component" value="Chromosome"/>
</dbReference>
<dbReference type="InterPro" id="IPR016181">
    <property type="entry name" value="Acyl_CoA_acyltransferase"/>
</dbReference>
<dbReference type="EMBL" id="CP013747">
    <property type="protein sequence ID" value="ALV43094.1"/>
    <property type="molecule type" value="Genomic_DNA"/>
</dbReference>
<dbReference type="AlphaFoldDB" id="A0A0U3GVC6"/>
<feature type="domain" description="N-acetyltransferase" evidence="1">
    <location>
        <begin position="22"/>
        <end position="208"/>
    </location>
</feature>
<gene>
    <name evidence="2" type="ORF">AU252_19635</name>
</gene>
<dbReference type="Pfam" id="PF00583">
    <property type="entry name" value="Acetyltransf_1"/>
    <property type="match status" value="1"/>
</dbReference>
<evidence type="ECO:0000259" key="1">
    <source>
        <dbReference type="PROSITE" id="PS51186"/>
    </source>
</evidence>
<evidence type="ECO:0000313" key="2">
    <source>
        <dbReference type="EMBL" id="ALV43094.1"/>
    </source>
</evidence>
<accession>A0A0U3GVC6</accession>
<protein>
    <submittedName>
        <fullName evidence="2">GCN5 family acetyltransferase</fullName>
    </submittedName>
</protein>
<name>A0A0U3GVC6_9MICC</name>
<organism evidence="2">
    <name type="scientific">Pseudarthrobacter sulfonivorans</name>
    <dbReference type="NCBI Taxonomy" id="121292"/>
    <lineage>
        <taxon>Bacteria</taxon>
        <taxon>Bacillati</taxon>
        <taxon>Actinomycetota</taxon>
        <taxon>Actinomycetes</taxon>
        <taxon>Micrococcales</taxon>
        <taxon>Micrococcaceae</taxon>
        <taxon>Pseudarthrobacter</taxon>
    </lineage>
</organism>